<dbReference type="Proteomes" id="UP000886520">
    <property type="component" value="Chromosome 15"/>
</dbReference>
<dbReference type="PRINTS" id="PR00625">
    <property type="entry name" value="JDOMAIN"/>
</dbReference>
<dbReference type="Pfam" id="PF11926">
    <property type="entry name" value="DUF3444"/>
    <property type="match status" value="1"/>
</dbReference>
<dbReference type="InterPro" id="IPR001623">
    <property type="entry name" value="DnaJ_domain"/>
</dbReference>
<dbReference type="InterPro" id="IPR036869">
    <property type="entry name" value="J_dom_sf"/>
</dbReference>
<dbReference type="PROSITE" id="PS50076">
    <property type="entry name" value="DNAJ_2"/>
    <property type="match status" value="1"/>
</dbReference>
<protein>
    <recommendedName>
        <fullName evidence="2">J domain-containing protein</fullName>
    </recommendedName>
</protein>
<dbReference type="Pfam" id="PF00226">
    <property type="entry name" value="DnaJ"/>
    <property type="match status" value="1"/>
</dbReference>
<keyword evidence="4" id="KW-1185">Reference proteome</keyword>
<proteinExistence type="predicted"/>
<evidence type="ECO:0000313" key="4">
    <source>
        <dbReference type="Proteomes" id="UP000886520"/>
    </source>
</evidence>
<dbReference type="PANTHER" id="PTHR45089:SF59">
    <property type="entry name" value="DNAJ HEAT SHOCK N-TERMINAL DOMAIN-CONTAINING PROTEIN"/>
    <property type="match status" value="1"/>
</dbReference>
<dbReference type="Gene3D" id="1.10.287.110">
    <property type="entry name" value="DnaJ domain"/>
    <property type="match status" value="1"/>
</dbReference>
<feature type="region of interest" description="Disordered" evidence="1">
    <location>
        <begin position="235"/>
        <end position="335"/>
    </location>
</feature>
<evidence type="ECO:0000256" key="1">
    <source>
        <dbReference type="SAM" id="MobiDB-lite"/>
    </source>
</evidence>
<feature type="compositionally biased region" description="Polar residues" evidence="1">
    <location>
        <begin position="302"/>
        <end position="316"/>
    </location>
</feature>
<feature type="compositionally biased region" description="Polar residues" evidence="1">
    <location>
        <begin position="190"/>
        <end position="201"/>
    </location>
</feature>
<sequence>MDCNKEDAIKARDVAEGKMLSEDYLGAKKFILKSQRLFPMLGGLTQMLALVDVHISAGQAGDELSVNWHQILQVEECADEETVRKQYRKLLLLLHPDKNKYPGAESAFKLVQSAHEAFEKGKELAKASVDVGVIRRFWALCTECKAQSEHLESMEYQFVQCPQCLRSFLAVRFAQSKETSQTKSKEAFNSDFQCPTQQESNVDVGMEDELKTKGEPLSSSSSSFEDFERRRIRRRNVGLKRKAKLSPSTSPDGSEKRIRRKSKQGPAKGKVPMEKDTQAGVSSRTRRRVTCLVDSDTDHSCETSPKNCHTDFTSQSKTEDGLNGKDGQAEETSDHHMQEMGDMQGADVHVVENRMKETGCMQGVAAHVVETSHKRMKESECVQGAEVHLGDCSHHHEYENVKDDAKKDVHPKVLFFQKLKSALMNEFKGGEFQVVKVRQDNLSGSALDAEHGIGPNDKVFHLKMDVSFTHAATSACVHPAISEDCMVGGSEIWEEEEESIQCEVPDSDVFNFDIGRQEDHFEAGQIWAIYDDDDGFPRFYAHITEVISVRPFHVSMRWLFPAKTVCEEVKAWIDAGFAYTCGEFTLGRKFSRKEVCMFSHIMAHETREVPHTIRIYPQKGDVWALYKVWKPCKGRTRKCEAVVVLSHYSKELGVQVATLFKVNGYKSIFCRKGTEGFRNIPASELLRFSHQIPAHYLVGNEVSNLPAEECVDLDTAAFK</sequence>
<dbReference type="CDD" id="cd06257">
    <property type="entry name" value="DnaJ"/>
    <property type="match status" value="1"/>
</dbReference>
<reference evidence="3" key="1">
    <citation type="submission" date="2021-01" db="EMBL/GenBank/DDBJ databases">
        <title>Adiantum capillus-veneris genome.</title>
        <authorList>
            <person name="Fang Y."/>
            <person name="Liao Q."/>
        </authorList>
    </citation>
    <scope>NUCLEOTIDE SEQUENCE</scope>
    <source>
        <strain evidence="3">H3</strain>
        <tissue evidence="3">Leaf</tissue>
    </source>
</reference>
<evidence type="ECO:0000259" key="2">
    <source>
        <dbReference type="PROSITE" id="PS50076"/>
    </source>
</evidence>
<dbReference type="EMBL" id="JABFUD020000015">
    <property type="protein sequence ID" value="KAI5069696.1"/>
    <property type="molecule type" value="Genomic_DNA"/>
</dbReference>
<feature type="region of interest" description="Disordered" evidence="1">
    <location>
        <begin position="180"/>
        <end position="204"/>
    </location>
</feature>
<feature type="compositionally biased region" description="Basic residues" evidence="1">
    <location>
        <begin position="235"/>
        <end position="244"/>
    </location>
</feature>
<dbReference type="AlphaFoldDB" id="A0A9D4UKT0"/>
<gene>
    <name evidence="3" type="ORF">GOP47_0015997</name>
</gene>
<name>A0A9D4UKT0_ADICA</name>
<feature type="domain" description="J" evidence="2">
    <location>
        <begin position="67"/>
        <end position="133"/>
    </location>
</feature>
<dbReference type="InterPro" id="IPR024593">
    <property type="entry name" value="DUF3444"/>
</dbReference>
<organism evidence="3 4">
    <name type="scientific">Adiantum capillus-veneris</name>
    <name type="common">Maidenhair fern</name>
    <dbReference type="NCBI Taxonomy" id="13818"/>
    <lineage>
        <taxon>Eukaryota</taxon>
        <taxon>Viridiplantae</taxon>
        <taxon>Streptophyta</taxon>
        <taxon>Embryophyta</taxon>
        <taxon>Tracheophyta</taxon>
        <taxon>Polypodiopsida</taxon>
        <taxon>Polypodiidae</taxon>
        <taxon>Polypodiales</taxon>
        <taxon>Pteridineae</taxon>
        <taxon>Pteridaceae</taxon>
        <taxon>Vittarioideae</taxon>
        <taxon>Adiantum</taxon>
    </lineage>
</organism>
<dbReference type="SMART" id="SM00271">
    <property type="entry name" value="DnaJ"/>
    <property type="match status" value="1"/>
</dbReference>
<evidence type="ECO:0000313" key="3">
    <source>
        <dbReference type="EMBL" id="KAI5069696.1"/>
    </source>
</evidence>
<dbReference type="PANTHER" id="PTHR45089">
    <property type="entry name" value="DNAJ HEAT SHOCK AMINO-TERMINAL DOMAIN PROTEIN-RELATED"/>
    <property type="match status" value="1"/>
</dbReference>
<comment type="caution">
    <text evidence="3">The sequence shown here is derived from an EMBL/GenBank/DDBJ whole genome shotgun (WGS) entry which is preliminary data.</text>
</comment>
<dbReference type="SUPFAM" id="SSF46565">
    <property type="entry name" value="Chaperone J-domain"/>
    <property type="match status" value="1"/>
</dbReference>
<dbReference type="OrthoDB" id="10250354at2759"/>
<accession>A0A9D4UKT0</accession>